<feature type="binding site" evidence="10 13">
    <location>
        <position position="37"/>
    </location>
    <ligand>
        <name>a divalent metal cation</name>
        <dbReference type="ChEBI" id="CHEBI:60240"/>
    </ligand>
</feature>
<comment type="similarity">
    <text evidence="6 10 11">Belongs to the ribulose-phosphate 3-epimerase family.</text>
</comment>
<evidence type="ECO:0000256" key="9">
    <source>
        <dbReference type="ARBA" id="ARBA00023235"/>
    </source>
</evidence>
<feature type="binding site" evidence="10 14">
    <location>
        <position position="10"/>
    </location>
    <ligand>
        <name>substrate</name>
    </ligand>
</feature>
<keyword evidence="13" id="KW-0862">Zinc</keyword>
<keyword evidence="13" id="KW-0464">Manganese</keyword>
<dbReference type="HAMAP" id="MF_02227">
    <property type="entry name" value="RPE"/>
    <property type="match status" value="1"/>
</dbReference>
<dbReference type="InterPro" id="IPR013785">
    <property type="entry name" value="Aldolase_TIM"/>
</dbReference>
<proteinExistence type="inferred from homology"/>
<accession>A0A369LVQ5</accession>
<feature type="active site" description="Proton acceptor" evidence="10 12">
    <location>
        <position position="37"/>
    </location>
</feature>
<dbReference type="InterPro" id="IPR011060">
    <property type="entry name" value="RibuloseP-bd_barrel"/>
</dbReference>
<dbReference type="Pfam" id="PF00834">
    <property type="entry name" value="Ribul_P_3_epim"/>
    <property type="match status" value="1"/>
</dbReference>
<dbReference type="GeneID" id="78360455"/>
<evidence type="ECO:0000256" key="13">
    <source>
        <dbReference type="PIRSR" id="PIRSR001461-2"/>
    </source>
</evidence>
<dbReference type="Gene3D" id="3.20.20.70">
    <property type="entry name" value="Aldolase class I"/>
    <property type="match status" value="1"/>
</dbReference>
<evidence type="ECO:0000313" key="16">
    <source>
        <dbReference type="Proteomes" id="UP000254000"/>
    </source>
</evidence>
<dbReference type="Proteomes" id="UP000254000">
    <property type="component" value="Unassembled WGS sequence"/>
</dbReference>
<dbReference type="GO" id="GO:0005737">
    <property type="term" value="C:cytoplasm"/>
    <property type="evidence" value="ECO:0007669"/>
    <property type="project" value="UniProtKB-ARBA"/>
</dbReference>
<comment type="cofactor">
    <cofactor evidence="3">
        <name>Co(2+)</name>
        <dbReference type="ChEBI" id="CHEBI:48828"/>
    </cofactor>
</comment>
<feature type="active site" description="Proton donor" evidence="10 12">
    <location>
        <position position="179"/>
    </location>
</feature>
<keyword evidence="8 10" id="KW-0479">Metal-binding</keyword>
<protein>
    <recommendedName>
        <fullName evidence="7 10">Ribulose-phosphate 3-epimerase</fullName>
        <ecNumber evidence="7 10">5.1.3.1</ecNumber>
    </recommendedName>
</protein>
<dbReference type="EMBL" id="PPTS01000007">
    <property type="protein sequence ID" value="RDB63613.1"/>
    <property type="molecule type" value="Genomic_DNA"/>
</dbReference>
<comment type="cofactor">
    <cofactor evidence="2">
        <name>Mn(2+)</name>
        <dbReference type="ChEBI" id="CHEBI:29035"/>
    </cofactor>
</comment>
<comment type="caution">
    <text evidence="10">Lacks conserved residue(s) required for the propagation of feature annotation.</text>
</comment>
<dbReference type="PIRSF" id="PIRSF001461">
    <property type="entry name" value="RPE"/>
    <property type="match status" value="1"/>
</dbReference>
<evidence type="ECO:0000256" key="14">
    <source>
        <dbReference type="PIRSR" id="PIRSR001461-3"/>
    </source>
</evidence>
<dbReference type="GO" id="GO:0046872">
    <property type="term" value="F:metal ion binding"/>
    <property type="evidence" value="ECO:0007669"/>
    <property type="project" value="UniProtKB-UniRule"/>
</dbReference>
<dbReference type="RefSeq" id="WP_114569293.1">
    <property type="nucleotide sequence ID" value="NZ_CABMMS010000007.1"/>
</dbReference>
<dbReference type="PROSITE" id="PS01085">
    <property type="entry name" value="RIBUL_P_3_EPIMER_1"/>
    <property type="match status" value="1"/>
</dbReference>
<dbReference type="InterPro" id="IPR026019">
    <property type="entry name" value="Ribul_P_3_epim"/>
</dbReference>
<keyword evidence="9 10" id="KW-0413">Isomerase</keyword>
<evidence type="ECO:0000256" key="5">
    <source>
        <dbReference type="ARBA" id="ARBA00001954"/>
    </source>
</evidence>
<evidence type="ECO:0000256" key="6">
    <source>
        <dbReference type="ARBA" id="ARBA00009541"/>
    </source>
</evidence>
<evidence type="ECO:0000256" key="3">
    <source>
        <dbReference type="ARBA" id="ARBA00001941"/>
    </source>
</evidence>
<gene>
    <name evidence="10 15" type="primary">rpe</name>
    <name evidence="15" type="ORF">C1877_12200</name>
</gene>
<dbReference type="NCBIfam" id="TIGR01163">
    <property type="entry name" value="rpe"/>
    <property type="match status" value="1"/>
</dbReference>
<dbReference type="FunFam" id="3.20.20.70:FF:000004">
    <property type="entry name" value="Ribulose-phosphate 3-epimerase"/>
    <property type="match status" value="1"/>
</dbReference>
<evidence type="ECO:0000256" key="7">
    <source>
        <dbReference type="ARBA" id="ARBA00013188"/>
    </source>
</evidence>
<dbReference type="SUPFAM" id="SSF51366">
    <property type="entry name" value="Ribulose-phoshate binding barrel"/>
    <property type="match status" value="1"/>
</dbReference>
<feature type="binding site" evidence="10 13">
    <location>
        <position position="35"/>
    </location>
    <ligand>
        <name>a divalent metal cation</name>
        <dbReference type="ChEBI" id="CHEBI:60240"/>
    </ligand>
</feature>
<dbReference type="CDD" id="cd00429">
    <property type="entry name" value="RPE"/>
    <property type="match status" value="1"/>
</dbReference>
<dbReference type="OrthoDB" id="1645589at2"/>
<feature type="binding site" evidence="10">
    <location>
        <begin position="179"/>
        <end position="181"/>
    </location>
    <ligand>
        <name>substrate</name>
    </ligand>
</feature>
<comment type="cofactor">
    <cofactor evidence="10 13">
        <name>a divalent metal cation</name>
        <dbReference type="ChEBI" id="CHEBI:60240"/>
    </cofactor>
    <text evidence="10 13">Binds 1 divalent metal cation per subunit.</text>
</comment>
<keyword evidence="16" id="KW-1185">Reference proteome</keyword>
<feature type="binding site" evidence="14">
    <location>
        <position position="181"/>
    </location>
    <ligand>
        <name>substrate</name>
    </ligand>
</feature>
<keyword evidence="10 11" id="KW-0119">Carbohydrate metabolism</keyword>
<feature type="binding site" evidence="10 13">
    <location>
        <position position="68"/>
    </location>
    <ligand>
        <name>a divalent metal cation</name>
        <dbReference type="ChEBI" id="CHEBI:60240"/>
    </ligand>
</feature>
<dbReference type="InterPro" id="IPR000056">
    <property type="entry name" value="Ribul_P_3_epim-like"/>
</dbReference>
<feature type="binding site" evidence="10 14">
    <location>
        <begin position="146"/>
        <end position="149"/>
    </location>
    <ligand>
        <name>substrate</name>
    </ligand>
</feature>
<evidence type="ECO:0000313" key="15">
    <source>
        <dbReference type="EMBL" id="RDB63613.1"/>
    </source>
</evidence>
<reference evidence="15 16" key="1">
    <citation type="journal article" date="2018" name="Elife">
        <title>Discovery and characterization of a prevalent human gut bacterial enzyme sufficient for the inactivation of a family of plant toxins.</title>
        <authorList>
            <person name="Koppel N."/>
            <person name="Bisanz J.E."/>
            <person name="Pandelia M.E."/>
            <person name="Turnbaugh P.J."/>
            <person name="Balskus E.P."/>
        </authorList>
    </citation>
    <scope>NUCLEOTIDE SEQUENCE [LARGE SCALE GENOMIC DNA]</scope>
    <source>
        <strain evidence="15 16">3C</strain>
    </source>
</reference>
<dbReference type="GO" id="GO:0019323">
    <property type="term" value="P:pentose catabolic process"/>
    <property type="evidence" value="ECO:0007669"/>
    <property type="project" value="UniProtKB-UniRule"/>
</dbReference>
<dbReference type="AlphaFoldDB" id="A0A369LVQ5"/>
<comment type="pathway">
    <text evidence="10">Carbohydrate degradation.</text>
</comment>
<sequence>MFEPVKIAPSILSADFMNLGRDIALIEEAGAGYVHVDVMDGHFVPNLTMGVPIVRQLKKATALPLDVHLMIDNPLEQLPWFLDAGADLVTVHAEVLDADGLARAVASIHAAGAKAAVSLKPRTAPGVLAPVVADLDMVLVMSVEPGFSGQSYIEGSEEKVARVAALARSVGASPLIQVDGGIGMATAPLVAASGADVLVCGNAVFAAEDPARALAGIAATAEQARLSSLAARKEA</sequence>
<evidence type="ECO:0000256" key="10">
    <source>
        <dbReference type="HAMAP-Rule" id="MF_02227"/>
    </source>
</evidence>
<evidence type="ECO:0000256" key="1">
    <source>
        <dbReference type="ARBA" id="ARBA00001782"/>
    </source>
</evidence>
<evidence type="ECO:0000256" key="11">
    <source>
        <dbReference type="PIRNR" id="PIRNR001461"/>
    </source>
</evidence>
<comment type="cofactor">
    <cofactor evidence="4">
        <name>Zn(2+)</name>
        <dbReference type="ChEBI" id="CHEBI:29105"/>
    </cofactor>
</comment>
<comment type="catalytic activity">
    <reaction evidence="1 10 11">
        <text>D-ribulose 5-phosphate = D-xylulose 5-phosphate</text>
        <dbReference type="Rhea" id="RHEA:13677"/>
        <dbReference type="ChEBI" id="CHEBI:57737"/>
        <dbReference type="ChEBI" id="CHEBI:58121"/>
        <dbReference type="EC" id="5.1.3.1"/>
    </reaction>
</comment>
<dbReference type="PANTHER" id="PTHR11749">
    <property type="entry name" value="RIBULOSE-5-PHOSPHATE-3-EPIMERASE"/>
    <property type="match status" value="1"/>
</dbReference>
<comment type="caution">
    <text evidence="15">The sequence shown here is derived from an EMBL/GenBank/DDBJ whole genome shotgun (WGS) entry which is preliminary data.</text>
</comment>
<dbReference type="EC" id="5.1.3.1" evidence="7 10"/>
<dbReference type="NCBIfam" id="NF004076">
    <property type="entry name" value="PRK05581.1-4"/>
    <property type="match status" value="1"/>
</dbReference>
<evidence type="ECO:0000256" key="12">
    <source>
        <dbReference type="PIRSR" id="PIRSR001461-1"/>
    </source>
</evidence>
<feature type="binding site" evidence="10 13">
    <location>
        <position position="179"/>
    </location>
    <ligand>
        <name>a divalent metal cation</name>
        <dbReference type="ChEBI" id="CHEBI:60240"/>
    </ligand>
</feature>
<keyword evidence="13" id="KW-0170">Cobalt</keyword>
<evidence type="ECO:0000256" key="4">
    <source>
        <dbReference type="ARBA" id="ARBA00001947"/>
    </source>
</evidence>
<organism evidence="15 16">
    <name type="scientific">Gordonibacter pamelaeae</name>
    <dbReference type="NCBI Taxonomy" id="471189"/>
    <lineage>
        <taxon>Bacteria</taxon>
        <taxon>Bacillati</taxon>
        <taxon>Actinomycetota</taxon>
        <taxon>Coriobacteriia</taxon>
        <taxon>Eggerthellales</taxon>
        <taxon>Eggerthellaceae</taxon>
        <taxon>Gordonibacter</taxon>
    </lineage>
</organism>
<feature type="binding site" evidence="10 14">
    <location>
        <position position="68"/>
    </location>
    <ligand>
        <name>substrate</name>
    </ligand>
</feature>
<comment type="function">
    <text evidence="10">Catalyzes the reversible epimerization of D-ribulose 5-phosphate to D-xylulose 5-phosphate.</text>
</comment>
<evidence type="ECO:0000256" key="2">
    <source>
        <dbReference type="ARBA" id="ARBA00001936"/>
    </source>
</evidence>
<comment type="cofactor">
    <cofactor evidence="5">
        <name>Fe(2+)</name>
        <dbReference type="ChEBI" id="CHEBI:29033"/>
    </cofactor>
</comment>
<dbReference type="GO" id="GO:0004750">
    <property type="term" value="F:D-ribulose-phosphate 3-epimerase activity"/>
    <property type="evidence" value="ECO:0007669"/>
    <property type="project" value="UniProtKB-UniRule"/>
</dbReference>
<evidence type="ECO:0000256" key="8">
    <source>
        <dbReference type="ARBA" id="ARBA00022723"/>
    </source>
</evidence>
<dbReference type="GO" id="GO:0006098">
    <property type="term" value="P:pentose-phosphate shunt"/>
    <property type="evidence" value="ECO:0007669"/>
    <property type="project" value="UniProtKB-UniRule"/>
</dbReference>
<name>A0A369LVQ5_9ACTN</name>